<dbReference type="Proteomes" id="UP000006732">
    <property type="component" value="Chromosome"/>
</dbReference>
<dbReference type="KEGG" id="ppd:Ppro_0364"/>
<dbReference type="AlphaFoldDB" id="A1AKX8"/>
<gene>
    <name evidence="1" type="ordered locus">Ppro_0364</name>
</gene>
<keyword evidence="2" id="KW-1185">Reference proteome</keyword>
<evidence type="ECO:0000313" key="1">
    <source>
        <dbReference type="EMBL" id="ABK97998.1"/>
    </source>
</evidence>
<dbReference type="RefSeq" id="WP_011734312.1">
    <property type="nucleotide sequence ID" value="NC_008609.1"/>
</dbReference>
<dbReference type="OrthoDB" id="8263000at2"/>
<protein>
    <submittedName>
        <fullName evidence="1">Uncharacterized protein</fullName>
    </submittedName>
</protein>
<proteinExistence type="predicted"/>
<organism evidence="1 2">
    <name type="scientific">Pelobacter propionicus (strain DSM 2379 / NBRC 103807 / OttBd1)</name>
    <dbReference type="NCBI Taxonomy" id="338966"/>
    <lineage>
        <taxon>Bacteria</taxon>
        <taxon>Pseudomonadati</taxon>
        <taxon>Thermodesulfobacteriota</taxon>
        <taxon>Desulfuromonadia</taxon>
        <taxon>Desulfuromonadales</taxon>
        <taxon>Desulfuromonadaceae</taxon>
        <taxon>Pelobacter</taxon>
    </lineage>
</organism>
<name>A1AKX8_PELPD</name>
<dbReference type="HOGENOM" id="CLU_007876_0_0_7"/>
<dbReference type="EMBL" id="CP000482">
    <property type="protein sequence ID" value="ABK97998.1"/>
    <property type="molecule type" value="Genomic_DNA"/>
</dbReference>
<dbReference type="eggNOG" id="COG3422">
    <property type="taxonomic scope" value="Bacteria"/>
</dbReference>
<sequence length="821" mass="91336">MPETRTIRRSTGVQEQGSFEELKRQGIGSVQELAGDLWTDYNLHDPGVTILEQLCYGLTDLIYRTGFPVEDLLAGQDGSLECDRLALHPAERIFPCRPTTIDDYRTAIFDAVPEIDNVWLTTVEGPYGPLLRVVLRLKERSEGAEHRAMREEIRARVSRVCSSSRNLCEDLEEIVFVREISCVLHGEIEIGAGRPATEILSELYHLCSRSISGGISSRGYEEALRQGVEPEEIFRGPLTRFGFIRDDDLDDARDEIRVSDLYSVIRSIDGVENITSLFLESGGRTYHSGMACEGAETAVYLNIPESDGEIRVQLTRSGRRVVVSARELEARYGELDFARRSMRHAPQDLSAIAPLPHGEFRDLGRYVSIQNQFPAIYGIGRFGVAESASPRRRGAAAQLKGYLLPFEQLMANFLANQGNLRTLFSIESSPQRTYWHQTLEESGIADLERVYPEQAEASIAALVEKHDNVFERKNRLLDYLLALYGERVSPSALRDFSSYHPPQETERIAVRQKAAFLNQIVELGRDRGEAPDYGAADKSGAGVSGLHRRVSLMLGFGSGSHRSLTRPILSAGFILGDDSAFSGTEPGLPVPAEEPGNDSPWFQVPLSGPDGGTPEELRPLTAGICFTDSGRLTPSLLQRGVALDNYRIAPQGTGTQLLFAASDSGKWWRIGLFPDQGSAVTSANALRRLLVGLSLGSEGMHVVEHILLRPRGTHGREDGVPADFFPFRVSVLFPAWTARCRDRNFRRLAEETVQRNCPAHILAECHWLRFETMAAFETLFAAWLCRMNAPEPGDPELERTSRALVLLLRDTRSREREGDLP</sequence>
<accession>A1AKX8</accession>
<reference evidence="1 2" key="1">
    <citation type="submission" date="2006-10" db="EMBL/GenBank/DDBJ databases">
        <title>Complete sequence of chromosome of Pelobacter propionicus DSM 2379.</title>
        <authorList>
            <consortium name="US DOE Joint Genome Institute"/>
            <person name="Copeland A."/>
            <person name="Lucas S."/>
            <person name="Lapidus A."/>
            <person name="Barry K."/>
            <person name="Detter J.C."/>
            <person name="Glavina del Rio T."/>
            <person name="Hammon N."/>
            <person name="Israni S."/>
            <person name="Dalin E."/>
            <person name="Tice H."/>
            <person name="Pitluck S."/>
            <person name="Saunders E."/>
            <person name="Brettin T."/>
            <person name="Bruce D."/>
            <person name="Han C."/>
            <person name="Tapia R."/>
            <person name="Schmutz J."/>
            <person name="Larimer F."/>
            <person name="Land M."/>
            <person name="Hauser L."/>
            <person name="Kyrpides N."/>
            <person name="Kim E."/>
            <person name="Lovley D."/>
            <person name="Richardson P."/>
        </authorList>
    </citation>
    <scope>NUCLEOTIDE SEQUENCE [LARGE SCALE GENOMIC DNA]</scope>
    <source>
        <strain evidence="2">DSM 2379 / NBRC 103807 / OttBd1</strain>
    </source>
</reference>
<dbReference type="STRING" id="338966.Ppro_0364"/>
<evidence type="ECO:0000313" key="2">
    <source>
        <dbReference type="Proteomes" id="UP000006732"/>
    </source>
</evidence>